<proteinExistence type="predicted"/>
<accession>A0A098D3W4</accession>
<name>A0A098D3W4_GIBZE</name>
<accession>A0A0E0RPH0</accession>
<evidence type="ECO:0000313" key="3">
    <source>
        <dbReference type="EnsemblFungi" id="CEF73145"/>
    </source>
</evidence>
<evidence type="ECO:0000313" key="2">
    <source>
        <dbReference type="EMBL" id="CEF73145.1"/>
    </source>
</evidence>
<dbReference type="VEuPathDB" id="FungiDB:FGRAMPH1_01G02687"/>
<reference evidence="3 4" key="2">
    <citation type="journal article" date="2010" name="Nature">
        <title>Comparative genomics reveals mobile pathogenicity chromosomes in Fusarium.</title>
        <authorList>
            <person name="Ma L.J."/>
            <person name="van der Does H.C."/>
            <person name="Borkovich K.A."/>
            <person name="Coleman J.J."/>
            <person name="Daboussi M.J."/>
            <person name="Di Pietro A."/>
            <person name="Dufresne M."/>
            <person name="Freitag M."/>
            <person name="Grabherr M."/>
            <person name="Henrissat B."/>
            <person name="Houterman P.M."/>
            <person name="Kang S."/>
            <person name="Shim W.B."/>
            <person name="Woloshuk C."/>
            <person name="Xie X."/>
            <person name="Xu J.R."/>
            <person name="Antoniw J."/>
            <person name="Baker S.E."/>
            <person name="Bluhm B.H."/>
            <person name="Breakspear A."/>
            <person name="Brown D.W."/>
            <person name="Butchko R.A."/>
            <person name="Chapman S."/>
            <person name="Coulson R."/>
            <person name="Coutinho P.M."/>
            <person name="Danchin E.G."/>
            <person name="Diener A."/>
            <person name="Gale L.R."/>
            <person name="Gardiner D.M."/>
            <person name="Goff S."/>
            <person name="Hammond-Kosack K.E."/>
            <person name="Hilburn K."/>
            <person name="Hua-Van A."/>
            <person name="Jonkers W."/>
            <person name="Kazan K."/>
            <person name="Kodira C.D."/>
            <person name="Koehrsen M."/>
            <person name="Kumar L."/>
            <person name="Lee Y.H."/>
            <person name="Li L."/>
            <person name="Manners J.M."/>
            <person name="Miranda-Saavedra D."/>
            <person name="Mukherjee M."/>
            <person name="Park G."/>
            <person name="Park J."/>
            <person name="Park S.Y."/>
            <person name="Proctor R.H."/>
            <person name="Regev A."/>
            <person name="Ruiz-Roldan M.C."/>
            <person name="Sain D."/>
            <person name="Sakthikumar S."/>
            <person name="Sykes S."/>
            <person name="Schwartz D.C."/>
            <person name="Turgeon B.G."/>
            <person name="Wapinski I."/>
            <person name="Yoder O."/>
            <person name="Young S."/>
            <person name="Zeng Q."/>
            <person name="Zhou S."/>
            <person name="Galagan J."/>
            <person name="Cuomo C.A."/>
            <person name="Kistler H.C."/>
            <person name="Rep M."/>
        </authorList>
    </citation>
    <scope>GENOME REANNOTATION</scope>
    <source>
        <strain evidence="4">ATCC MYA-4620 / CBS 123657 / FGSC 9075 / NRRL 31084 / PH-1</strain>
        <strain evidence="3">PH-1 / ATCC MYA-4620 / FGSC 9075 / NRRL 31084</strain>
    </source>
</reference>
<feature type="region of interest" description="Disordered" evidence="1">
    <location>
        <begin position="1"/>
        <end position="28"/>
    </location>
</feature>
<dbReference type="EMBL" id="HG970332">
    <property type="protein sequence ID" value="CEF73145.1"/>
    <property type="molecule type" value="Genomic_DNA"/>
</dbReference>
<dbReference type="AlphaFoldDB" id="A0A098D3W4"/>
<protein>
    <submittedName>
        <fullName evidence="2">Chromosome 1, complete genome</fullName>
    </submittedName>
</protein>
<dbReference type="InParanoid" id="A0A098D3W4"/>
<sequence length="63" mass="7335">MMVRRYYGSGEDTSTASEEDDDFGSSAKLSKPLDSFAFKDDEGVWWFWPWIMIAGKSFMPTYY</sequence>
<evidence type="ECO:0000313" key="4">
    <source>
        <dbReference type="Proteomes" id="UP000070720"/>
    </source>
</evidence>
<reference evidence="2 4" key="3">
    <citation type="journal article" date="2015" name="BMC Genomics">
        <title>The completed genome sequence of the pathogenic ascomycete fungus Fusarium graminearum.</title>
        <authorList>
            <person name="King R."/>
            <person name="Urban M."/>
            <person name="Hammond-Kosack M.C."/>
            <person name="Hassani-Pak K."/>
            <person name="Hammond-Kosack K.E."/>
        </authorList>
    </citation>
    <scope>NUCLEOTIDE SEQUENCE [LARGE SCALE GENOMIC DNA]</scope>
    <source>
        <strain evidence="4">ATCC MYA-4620 / CBS 123657 / FGSC 9075 / NRRL 31084 / PH-1</strain>
        <strain evidence="2">PH-1</strain>
    </source>
</reference>
<gene>
    <name evidence="2" type="ORF">FGRAMPH1_01T02687</name>
</gene>
<reference evidence="3 4" key="1">
    <citation type="journal article" date="2007" name="Science">
        <title>The Fusarium graminearum genome reveals a link between localized polymorphism and pathogen specialization.</title>
        <authorList>
            <person name="Cuomo C.A."/>
            <person name="Gueldener U."/>
            <person name="Xu J.-R."/>
            <person name="Trail F."/>
            <person name="Turgeon B.G."/>
            <person name="Di Pietro A."/>
            <person name="Walton J.D."/>
            <person name="Ma L.-J."/>
            <person name="Baker S.E."/>
            <person name="Rep M."/>
            <person name="Adam G."/>
            <person name="Antoniw J."/>
            <person name="Baldwin T."/>
            <person name="Calvo S.E."/>
            <person name="Chang Y.-L."/>
            <person name="DeCaprio D."/>
            <person name="Gale L.R."/>
            <person name="Gnerre S."/>
            <person name="Goswami R.S."/>
            <person name="Hammond-Kosack K."/>
            <person name="Harris L.J."/>
            <person name="Hilburn K."/>
            <person name="Kennell J.C."/>
            <person name="Kroken S."/>
            <person name="Magnuson J.K."/>
            <person name="Mannhaupt G."/>
            <person name="Mauceli E.W."/>
            <person name="Mewes H.-W."/>
            <person name="Mitterbauer R."/>
            <person name="Muehlbauer G."/>
            <person name="Muensterkoetter M."/>
            <person name="Nelson D."/>
            <person name="O'Donnell K."/>
            <person name="Ouellet T."/>
            <person name="Qi W."/>
            <person name="Quesneville H."/>
            <person name="Roncero M.I.G."/>
            <person name="Seong K.-Y."/>
            <person name="Tetko I.V."/>
            <person name="Urban M."/>
            <person name="Waalwijk C."/>
            <person name="Ward T.J."/>
            <person name="Yao J."/>
            <person name="Birren B.W."/>
            <person name="Kistler H.C."/>
        </authorList>
    </citation>
    <scope>NUCLEOTIDE SEQUENCE [LARGE SCALE GENOMIC DNA]</scope>
    <source>
        <strain evidence="4">ATCC MYA-4620 / CBS 123657 / FGSC 9075 / NRRL 31084 / PH-1</strain>
        <strain evidence="3">PH-1 / ATCC MYA-4620 / FGSC 9075 / NRRL 31084</strain>
    </source>
</reference>
<organism evidence="2 4">
    <name type="scientific">Gibberella zeae (strain ATCC MYA-4620 / CBS 123657 / FGSC 9075 / NRRL 31084 / PH-1)</name>
    <name type="common">Wheat head blight fungus</name>
    <name type="synonym">Fusarium graminearum</name>
    <dbReference type="NCBI Taxonomy" id="229533"/>
    <lineage>
        <taxon>Eukaryota</taxon>
        <taxon>Fungi</taxon>
        <taxon>Dikarya</taxon>
        <taxon>Ascomycota</taxon>
        <taxon>Pezizomycotina</taxon>
        <taxon>Sordariomycetes</taxon>
        <taxon>Hypocreomycetidae</taxon>
        <taxon>Hypocreales</taxon>
        <taxon>Nectriaceae</taxon>
        <taxon>Fusarium</taxon>
    </lineage>
</organism>
<dbReference type="Proteomes" id="UP000070720">
    <property type="component" value="Chromosome 1"/>
</dbReference>
<reference evidence="3" key="4">
    <citation type="submission" date="2017-01" db="UniProtKB">
        <authorList>
            <consortium name="EnsemblFungi"/>
        </authorList>
    </citation>
    <scope>IDENTIFICATION</scope>
    <source>
        <strain evidence="3">PH-1 / ATCC MYA-4620 / FGSC 9075 / NRRL 31084</strain>
    </source>
</reference>
<evidence type="ECO:0000256" key="1">
    <source>
        <dbReference type="SAM" id="MobiDB-lite"/>
    </source>
</evidence>
<dbReference type="EnsemblFungi" id="CEF73145">
    <property type="protein sequence ID" value="CEF73145"/>
    <property type="gene ID" value="FGRRES_20024"/>
</dbReference>
<keyword evidence="4" id="KW-1185">Reference proteome</keyword>